<protein>
    <recommendedName>
        <fullName evidence="4">Glutamate permease</fullName>
    </recommendedName>
</protein>
<dbReference type="RefSeq" id="WP_034656582.1">
    <property type="nucleotide sequence ID" value="NZ_BJLD01000003.1"/>
</dbReference>
<dbReference type="GeneID" id="72410998"/>
<keyword evidence="3" id="KW-1185">Reference proteome</keyword>
<evidence type="ECO:0000313" key="3">
    <source>
        <dbReference type="Proteomes" id="UP000595757"/>
    </source>
</evidence>
<keyword evidence="1" id="KW-0812">Transmembrane</keyword>
<dbReference type="PANTHER" id="PTHR36178:SF1">
    <property type="entry name" value="SODIUM_GLUTAMATE SYMPORTER"/>
    <property type="match status" value="1"/>
</dbReference>
<feature type="transmembrane region" description="Helical" evidence="1">
    <location>
        <begin position="39"/>
        <end position="61"/>
    </location>
</feature>
<proteinExistence type="predicted"/>
<sequence length="67" mass="7297">MSLKIWGRASLGHGLGGTPNAMANMDALNQRFGVRSERAFLIVPLAGAVLIDIVALPWIVFCMNWVE</sequence>
<dbReference type="Proteomes" id="UP000595757">
    <property type="component" value="Chromosome"/>
</dbReference>
<evidence type="ECO:0008006" key="4">
    <source>
        <dbReference type="Google" id="ProtNLM"/>
    </source>
</evidence>
<dbReference type="PANTHER" id="PTHR36178">
    <property type="entry name" value="SLR0625 PROTEIN"/>
    <property type="match status" value="1"/>
</dbReference>
<evidence type="ECO:0000313" key="2">
    <source>
        <dbReference type="EMBL" id="QQU77585.1"/>
    </source>
</evidence>
<evidence type="ECO:0000256" key="1">
    <source>
        <dbReference type="SAM" id="Phobius"/>
    </source>
</evidence>
<keyword evidence="1" id="KW-0472">Membrane</keyword>
<keyword evidence="1" id="KW-1133">Transmembrane helix</keyword>
<gene>
    <name evidence="2" type="ORF">I6I72_03235</name>
</gene>
<organism evidence="2 3">
    <name type="scientific">Corynebacterium striatum</name>
    <dbReference type="NCBI Taxonomy" id="43770"/>
    <lineage>
        <taxon>Bacteria</taxon>
        <taxon>Bacillati</taxon>
        <taxon>Actinomycetota</taxon>
        <taxon>Actinomycetes</taxon>
        <taxon>Mycobacteriales</taxon>
        <taxon>Corynebacteriaceae</taxon>
        <taxon>Corynebacterium</taxon>
    </lineage>
</organism>
<dbReference type="InterPro" id="IPR004445">
    <property type="entry name" value="GltS"/>
</dbReference>
<dbReference type="EMBL" id="CP068158">
    <property type="protein sequence ID" value="QQU77585.1"/>
    <property type="molecule type" value="Genomic_DNA"/>
</dbReference>
<name>A0ABX7DIJ9_CORST</name>
<reference evidence="2 3" key="1">
    <citation type="submission" date="2021-01" db="EMBL/GenBank/DDBJ databases">
        <title>FDA dAtabase for Regulatory Grade micrObial Sequences (FDA-ARGOS): Supporting development and validation of Infectious Disease Dx tests.</title>
        <authorList>
            <person name="Sproer C."/>
            <person name="Gronow S."/>
            <person name="Severitt S."/>
            <person name="Schroder I."/>
            <person name="Tallon L."/>
            <person name="Sadzewicz L."/>
            <person name="Zhao X."/>
            <person name="Boylan J."/>
            <person name="Ott S."/>
            <person name="Bowen H."/>
            <person name="Vavikolanu K."/>
            <person name="Mehta A."/>
            <person name="Aluvathingal J."/>
            <person name="Nadendla S."/>
            <person name="Lowell S."/>
            <person name="Myers T."/>
            <person name="Yan Y."/>
            <person name="Sichtig H."/>
        </authorList>
    </citation>
    <scope>NUCLEOTIDE SEQUENCE [LARGE SCALE GENOMIC DNA]</scope>
    <source>
        <strain evidence="2 3">FDAARGOS_1115</strain>
    </source>
</reference>
<accession>A0ABX7DIJ9</accession>